<reference evidence="1 2" key="1">
    <citation type="journal article" date="2022" name="Hortic Res">
        <title>A haplotype resolved chromosomal level avocado genome allows analysis of novel avocado genes.</title>
        <authorList>
            <person name="Nath O."/>
            <person name="Fletcher S.J."/>
            <person name="Hayward A."/>
            <person name="Shaw L.M."/>
            <person name="Masouleh A.K."/>
            <person name="Furtado A."/>
            <person name="Henry R.J."/>
            <person name="Mitter N."/>
        </authorList>
    </citation>
    <scope>NUCLEOTIDE SEQUENCE [LARGE SCALE GENOMIC DNA]</scope>
    <source>
        <strain evidence="2">cv. Hass</strain>
    </source>
</reference>
<evidence type="ECO:0000313" key="2">
    <source>
        <dbReference type="Proteomes" id="UP001234297"/>
    </source>
</evidence>
<dbReference type="Proteomes" id="UP001234297">
    <property type="component" value="Chromosome 9"/>
</dbReference>
<gene>
    <name evidence="1" type="ORF">MRB53_027813</name>
</gene>
<name>A0ACC2KDP7_PERAE</name>
<dbReference type="EMBL" id="CM056817">
    <property type="protein sequence ID" value="KAJ8619284.1"/>
    <property type="molecule type" value="Genomic_DNA"/>
</dbReference>
<keyword evidence="2" id="KW-1185">Reference proteome</keyword>
<proteinExistence type="predicted"/>
<sequence length="107" mass="12497">MSDKEELKEIDEDGKKKKVCDSRRVRKAKQIVSSPFRKAKKLYRKKKSSSETPGKGCYLCFMRPITTDSDAPEDPNTRELTYEFLKSLIEKNDFYSRECNPHINLDS</sequence>
<accession>A0ACC2KDP7</accession>
<organism evidence="1 2">
    <name type="scientific">Persea americana</name>
    <name type="common">Avocado</name>
    <dbReference type="NCBI Taxonomy" id="3435"/>
    <lineage>
        <taxon>Eukaryota</taxon>
        <taxon>Viridiplantae</taxon>
        <taxon>Streptophyta</taxon>
        <taxon>Embryophyta</taxon>
        <taxon>Tracheophyta</taxon>
        <taxon>Spermatophyta</taxon>
        <taxon>Magnoliopsida</taxon>
        <taxon>Magnoliidae</taxon>
        <taxon>Laurales</taxon>
        <taxon>Lauraceae</taxon>
        <taxon>Persea</taxon>
    </lineage>
</organism>
<evidence type="ECO:0000313" key="1">
    <source>
        <dbReference type="EMBL" id="KAJ8619284.1"/>
    </source>
</evidence>
<protein>
    <submittedName>
        <fullName evidence="1">Uncharacterized protein</fullName>
    </submittedName>
</protein>
<comment type="caution">
    <text evidence="1">The sequence shown here is derived from an EMBL/GenBank/DDBJ whole genome shotgun (WGS) entry which is preliminary data.</text>
</comment>